<evidence type="ECO:0000313" key="2">
    <source>
        <dbReference type="RefSeq" id="XP_018084922.1"/>
    </source>
</evidence>
<dbReference type="InterPro" id="IPR006652">
    <property type="entry name" value="Kelch_1"/>
</dbReference>
<dbReference type="PROSITE" id="PS50097">
    <property type="entry name" value="BTB"/>
    <property type="match status" value="1"/>
</dbReference>
<dbReference type="InterPro" id="IPR015915">
    <property type="entry name" value="Kelch-typ_b-propeller"/>
</dbReference>
<dbReference type="PaxDb" id="8355-A0A1L8F5V4"/>
<dbReference type="Bgee" id="108698156">
    <property type="expression patterns" value="Expressed in kidney and 3 other cell types or tissues"/>
</dbReference>
<sequence>MENGTEGTTYTSDKYPEKILDRIGQLRAEQELCDVTLEAEGISYQAHKIILASASTYCKLLFADPKTRDTIQLKGVKANGLKNVLNFIYTNKLRLSLANIEDTLKAAEVLLVREAIKLCFCFLEDHLTDNNSLEILNLVTKHGPEDLKQKVIGCVGEHYRQILGQSENLGKVDKTTLCEMLEREDMVEYSELDLFNFAVAWLRYDSSRVVEAGDVLRHIRFPLVPLEDLQKLLKETSIMKTDSSCFRYLQDALSYHAQLYSQPVLNWEGTHVRSTTERLLVIGGRTSNNIVCGSIYVGDQGGSSWSELTELCVPVYNHCAAVINDFLFILGGQNQFDPTGKHPSNEVFRFDPRQGSWLQVAGMQDRRTRFHVEVISERIIAVGGGTLLGHLTNTVEEYRPSENSWEFTAPFPIPVADHGGTTHKGILYISGGYSTGRSLNDVYSYLPRLKRWVVNRSMTFARCDHGMANRGEKIFCVGGRTLNAAKEWIHVNETEVYCPAADQWSTLQLSPFDCCQFSLTAHHSKLYITGGGSLRRMNKEDGVFIYDPEAKTWKKAGSLPRPLVDHASCVIKLPHHLTQNLPQKEEENSNVSAKKKSTLNLFITGKKETDSCESQPTV</sequence>
<dbReference type="Gene3D" id="1.25.40.420">
    <property type="match status" value="1"/>
</dbReference>
<dbReference type="Pfam" id="PF07707">
    <property type="entry name" value="BACK"/>
    <property type="match status" value="1"/>
</dbReference>
<dbReference type="AlphaFoldDB" id="A0A1L8F5V4"/>
<name>A0A1L8F5V4_XENLA</name>
<dbReference type="SUPFAM" id="SSF117281">
    <property type="entry name" value="Kelch motif"/>
    <property type="match status" value="1"/>
</dbReference>
<dbReference type="Gene3D" id="3.30.710.10">
    <property type="entry name" value="Potassium Channel Kv1.1, Chain A"/>
    <property type="match status" value="1"/>
</dbReference>
<dbReference type="RefSeq" id="XP_018084922.1">
    <property type="nucleotide sequence ID" value="XM_018229433.2"/>
</dbReference>
<dbReference type="InterPro" id="IPR011333">
    <property type="entry name" value="SKP1/BTB/POZ_sf"/>
</dbReference>
<dbReference type="PIRSF" id="PIRSF037037">
    <property type="entry name" value="Kelch-like_protein_gigaxonin"/>
    <property type="match status" value="1"/>
</dbReference>
<dbReference type="Pfam" id="PF00651">
    <property type="entry name" value="BTB"/>
    <property type="match status" value="1"/>
</dbReference>
<dbReference type="SMART" id="SM00612">
    <property type="entry name" value="Kelch"/>
    <property type="match status" value="6"/>
</dbReference>
<dbReference type="OMA" id="THKGILY"/>
<dbReference type="PANTHER" id="PTHR45632">
    <property type="entry name" value="LD33804P"/>
    <property type="match status" value="1"/>
</dbReference>
<dbReference type="OrthoDB" id="1925334at2759"/>
<dbReference type="SUPFAM" id="SSF54695">
    <property type="entry name" value="POZ domain"/>
    <property type="match status" value="1"/>
</dbReference>
<reference evidence="2" key="1">
    <citation type="submission" date="2025-08" db="UniProtKB">
        <authorList>
            <consortium name="RefSeq"/>
        </authorList>
    </citation>
    <scope>IDENTIFICATION</scope>
    <source>
        <strain evidence="2">J_2021</strain>
        <tissue evidence="2">Erythrocytes</tissue>
    </source>
</reference>
<dbReference type="Proteomes" id="UP000186698">
    <property type="component" value="Chromosome 8L"/>
</dbReference>
<dbReference type="InterPro" id="IPR000210">
    <property type="entry name" value="BTB/POZ_dom"/>
</dbReference>
<keyword evidence="1" id="KW-1185">Reference proteome</keyword>
<dbReference type="InterPro" id="IPR011705">
    <property type="entry name" value="BACK"/>
</dbReference>
<dbReference type="STRING" id="8355.A0A1L8F5V4"/>
<dbReference type="InterPro" id="IPR056737">
    <property type="entry name" value="Beta-prop_ATRN-MKLN-like"/>
</dbReference>
<dbReference type="KEGG" id="xla:108698156"/>
<dbReference type="GeneID" id="108698156"/>
<dbReference type="PANTHER" id="PTHR45632:SF15">
    <property type="entry name" value="BTB DOMAIN-CONTAINING PROTEIN"/>
    <property type="match status" value="1"/>
</dbReference>
<dbReference type="InterPro" id="IPR017096">
    <property type="entry name" value="BTB-kelch_protein"/>
</dbReference>
<gene>
    <name evidence="2" type="primary">klhl9.L</name>
</gene>
<dbReference type="SMART" id="SM00225">
    <property type="entry name" value="BTB"/>
    <property type="match status" value="1"/>
</dbReference>
<proteinExistence type="predicted"/>
<dbReference type="SMART" id="SM00875">
    <property type="entry name" value="BACK"/>
    <property type="match status" value="1"/>
</dbReference>
<dbReference type="Pfam" id="PF24981">
    <property type="entry name" value="Beta-prop_ATRN-LZTR1"/>
    <property type="match status" value="1"/>
</dbReference>
<dbReference type="Gene3D" id="2.120.10.80">
    <property type="entry name" value="Kelch-type beta propeller"/>
    <property type="match status" value="1"/>
</dbReference>
<accession>A0A1L8F5V4</accession>
<organism evidence="1 2">
    <name type="scientific">Xenopus laevis</name>
    <name type="common">African clawed frog</name>
    <dbReference type="NCBI Taxonomy" id="8355"/>
    <lineage>
        <taxon>Eukaryota</taxon>
        <taxon>Metazoa</taxon>
        <taxon>Chordata</taxon>
        <taxon>Craniata</taxon>
        <taxon>Vertebrata</taxon>
        <taxon>Euteleostomi</taxon>
        <taxon>Amphibia</taxon>
        <taxon>Batrachia</taxon>
        <taxon>Anura</taxon>
        <taxon>Pipoidea</taxon>
        <taxon>Pipidae</taxon>
        <taxon>Xenopodinae</taxon>
        <taxon>Xenopus</taxon>
        <taxon>Xenopus</taxon>
    </lineage>
</organism>
<dbReference type="CTD" id="108698156"/>
<evidence type="ECO:0000313" key="1">
    <source>
        <dbReference type="Proteomes" id="UP000186698"/>
    </source>
</evidence>
<protein>
    <submittedName>
        <fullName evidence="2">Kelch-like protein 9</fullName>
    </submittedName>
</protein>